<dbReference type="AlphaFoldDB" id="A0A645BTK6"/>
<protein>
    <submittedName>
        <fullName evidence="2">Uncharacterized protein</fullName>
    </submittedName>
</protein>
<name>A0A645BTK6_9ZZZZ</name>
<proteinExistence type="predicted"/>
<sequence>MVHDALGVVPGPAGGEDDRGAVGRDRPDRRPQVVRHPGVVVDDGPVDVQGHQPRPPGLTHPPVSALLRQQRLAAEVGPQGHRHPDRPVGLLVVLQQHHDDPGHRTQRPVERRQRGGAVLEPAADVEPAGLEVGAVRGRGHLAVGLLRRQPGLAVELPGGGQAEVAGGDVDHPERDLQRLEELLLEAQQPVVLLLGVGRVAVDEHLDLVEPVHPEDAAGVLAVRPCLATVGRAVADVVLRQRLDDLVHVVAGQRHLGGADQVHVVALQPVDVLGRLTEEAGALHRGRLHQGRRDDRREAPVERLAHRQVDQCQLQLGALPGEVVEAGAGHLRAALHVDRPEDLTQLQVVARGEPLGFEVTRGADRLQHDEVVLAAHRHLRRDDVAQPAQPGGEGRIGLLAGRLVLLHLGGEHLGVLQQLLLLRPLGPADQLAEVLLLGAQRLEGRDGGPALLVQGEELIDDVRGLSAGLLRGSYTVGVLAQQLRIDHGVSLAVLPSTGTPRIVPCPLPSTAASGCGCPPRSC</sequence>
<comment type="caution">
    <text evidence="2">The sequence shown here is derived from an EMBL/GenBank/DDBJ whole genome shotgun (WGS) entry which is preliminary data.</text>
</comment>
<feature type="compositionally biased region" description="Basic and acidic residues" evidence="1">
    <location>
        <begin position="16"/>
        <end position="31"/>
    </location>
</feature>
<accession>A0A645BTK6</accession>
<feature type="compositionally biased region" description="Low complexity" evidence="1">
    <location>
        <begin position="34"/>
        <end position="52"/>
    </location>
</feature>
<evidence type="ECO:0000256" key="1">
    <source>
        <dbReference type="SAM" id="MobiDB-lite"/>
    </source>
</evidence>
<gene>
    <name evidence="2" type="ORF">SDC9_115340</name>
</gene>
<reference evidence="2" key="1">
    <citation type="submission" date="2019-08" db="EMBL/GenBank/DDBJ databases">
        <authorList>
            <person name="Kucharzyk K."/>
            <person name="Murdoch R.W."/>
            <person name="Higgins S."/>
            <person name="Loffler F."/>
        </authorList>
    </citation>
    <scope>NUCLEOTIDE SEQUENCE</scope>
</reference>
<feature type="region of interest" description="Disordered" evidence="1">
    <location>
        <begin position="1"/>
        <end position="60"/>
    </location>
</feature>
<evidence type="ECO:0000313" key="2">
    <source>
        <dbReference type="EMBL" id="MPM68408.1"/>
    </source>
</evidence>
<organism evidence="2">
    <name type="scientific">bioreactor metagenome</name>
    <dbReference type="NCBI Taxonomy" id="1076179"/>
    <lineage>
        <taxon>unclassified sequences</taxon>
        <taxon>metagenomes</taxon>
        <taxon>ecological metagenomes</taxon>
    </lineage>
</organism>
<dbReference type="EMBL" id="VSSQ01022241">
    <property type="protein sequence ID" value="MPM68408.1"/>
    <property type="molecule type" value="Genomic_DNA"/>
</dbReference>